<proteinExistence type="predicted"/>
<evidence type="ECO:0000313" key="1">
    <source>
        <dbReference type="EMBL" id="MPN42909.1"/>
    </source>
</evidence>
<protein>
    <submittedName>
        <fullName evidence="1">Uncharacterized protein</fullName>
    </submittedName>
</protein>
<reference evidence="1" key="1">
    <citation type="submission" date="2019-08" db="EMBL/GenBank/DDBJ databases">
        <authorList>
            <person name="Kucharzyk K."/>
            <person name="Murdoch R.W."/>
            <person name="Higgins S."/>
            <person name="Loffler F."/>
        </authorList>
    </citation>
    <scope>NUCLEOTIDE SEQUENCE</scope>
</reference>
<accession>A0A645HXJ0</accession>
<comment type="caution">
    <text evidence="1">The sequence shown here is derived from an EMBL/GenBank/DDBJ whole genome shotgun (WGS) entry which is preliminary data.</text>
</comment>
<dbReference type="AlphaFoldDB" id="A0A645HXJ0"/>
<name>A0A645HXJ0_9ZZZZ</name>
<organism evidence="1">
    <name type="scientific">bioreactor metagenome</name>
    <dbReference type="NCBI Taxonomy" id="1076179"/>
    <lineage>
        <taxon>unclassified sequences</taxon>
        <taxon>metagenomes</taxon>
        <taxon>ecological metagenomes</taxon>
    </lineage>
</organism>
<gene>
    <name evidence="1" type="ORF">SDC9_190467</name>
</gene>
<dbReference type="EMBL" id="VSSQ01100955">
    <property type="protein sequence ID" value="MPN42909.1"/>
    <property type="molecule type" value="Genomic_DNA"/>
</dbReference>
<sequence length="78" mass="8676">MIVLTGREVHTCRESTVHVGFRVLRMSPVNAQVFRLGIGVRYHLLQFFLSGDRIEIVHIQVAGIFIPFTVIGANTGSP</sequence>